<keyword evidence="2" id="KW-0812">Transmembrane</keyword>
<keyword evidence="2" id="KW-0472">Membrane</keyword>
<evidence type="ECO:0000256" key="2">
    <source>
        <dbReference type="SAM" id="Phobius"/>
    </source>
</evidence>
<evidence type="ECO:0000313" key="3">
    <source>
        <dbReference type="EMBL" id="MFC7337091.1"/>
    </source>
</evidence>
<accession>A0ABW2L6B6</accession>
<keyword evidence="4" id="KW-1185">Reference proteome</keyword>
<organism evidence="3 4">
    <name type="scientific">Haloferula chungangensis</name>
    <dbReference type="NCBI Taxonomy" id="1048331"/>
    <lineage>
        <taxon>Bacteria</taxon>
        <taxon>Pseudomonadati</taxon>
        <taxon>Verrucomicrobiota</taxon>
        <taxon>Verrucomicrobiia</taxon>
        <taxon>Verrucomicrobiales</taxon>
        <taxon>Verrucomicrobiaceae</taxon>
        <taxon>Haloferula</taxon>
    </lineage>
</organism>
<feature type="transmembrane region" description="Helical" evidence="2">
    <location>
        <begin position="12"/>
        <end position="32"/>
    </location>
</feature>
<comment type="caution">
    <text evidence="3">The sequence shown here is derived from an EMBL/GenBank/DDBJ whole genome shotgun (WGS) entry which is preliminary data.</text>
</comment>
<dbReference type="Proteomes" id="UP001596472">
    <property type="component" value="Unassembled WGS sequence"/>
</dbReference>
<feature type="region of interest" description="Disordered" evidence="1">
    <location>
        <begin position="256"/>
        <end position="277"/>
    </location>
</feature>
<evidence type="ECO:0000256" key="1">
    <source>
        <dbReference type="SAM" id="MobiDB-lite"/>
    </source>
</evidence>
<name>A0ABW2L6B6_9BACT</name>
<evidence type="ECO:0008006" key="5">
    <source>
        <dbReference type="Google" id="ProtNLM"/>
    </source>
</evidence>
<evidence type="ECO:0000313" key="4">
    <source>
        <dbReference type="Proteomes" id="UP001596472"/>
    </source>
</evidence>
<feature type="compositionally biased region" description="Acidic residues" evidence="1">
    <location>
        <begin position="256"/>
        <end position="268"/>
    </location>
</feature>
<dbReference type="RefSeq" id="WP_379711077.1">
    <property type="nucleotide sequence ID" value="NZ_JBHTBS010000003.1"/>
</dbReference>
<proteinExistence type="predicted"/>
<feature type="transmembrane region" description="Helical" evidence="2">
    <location>
        <begin position="148"/>
        <end position="166"/>
    </location>
</feature>
<keyword evidence="2" id="KW-1133">Transmembrane helix</keyword>
<gene>
    <name evidence="3" type="ORF">ACFQY0_07875</name>
</gene>
<sequence length="277" mass="30965">MSDRVVCKPTPWFFLRAAAMIVMFGVFAVLFYKDGKSGYREANLSYFLSESFKKAAEEFTAKGASMSPEEWAAYASTQEVAVPENPELLPVGTEFPIMWPEMLHDHAAMAEKGVSNPKSYFDAYRQESGLAKSPPEQSYTQQKINEQWYVFWICLGLLAVAIFFLLRTLTRKMVVEGDTFQPAGGKAVPIKDLVRLDLRKWSSKGLAMAWANDGSGGERKIRIDGLTYGGFKAEDGEPAEKLMQALKSRFSGEIIEYETDEDESEEALPADASEARD</sequence>
<protein>
    <recommendedName>
        <fullName evidence="5">DUF3592 domain-containing protein</fullName>
    </recommendedName>
</protein>
<reference evidence="4" key="1">
    <citation type="journal article" date="2019" name="Int. J. Syst. Evol. Microbiol.">
        <title>The Global Catalogue of Microorganisms (GCM) 10K type strain sequencing project: providing services to taxonomists for standard genome sequencing and annotation.</title>
        <authorList>
            <consortium name="The Broad Institute Genomics Platform"/>
            <consortium name="The Broad Institute Genome Sequencing Center for Infectious Disease"/>
            <person name="Wu L."/>
            <person name="Ma J."/>
        </authorList>
    </citation>
    <scope>NUCLEOTIDE SEQUENCE [LARGE SCALE GENOMIC DNA]</scope>
    <source>
        <strain evidence="4">CGMCC 4.1467</strain>
    </source>
</reference>
<dbReference type="EMBL" id="JBHTBS010000003">
    <property type="protein sequence ID" value="MFC7337091.1"/>
    <property type="molecule type" value="Genomic_DNA"/>
</dbReference>